<evidence type="ECO:0000313" key="7">
    <source>
        <dbReference type="Proteomes" id="UP001305779"/>
    </source>
</evidence>
<dbReference type="SUPFAM" id="SSF144232">
    <property type="entry name" value="HIT/MYND zinc finger-like"/>
    <property type="match status" value="1"/>
</dbReference>
<organism evidence="6 7">
    <name type="scientific">Zasmidium cellare</name>
    <name type="common">Wine cellar mold</name>
    <name type="synonym">Racodium cellare</name>
    <dbReference type="NCBI Taxonomy" id="395010"/>
    <lineage>
        <taxon>Eukaryota</taxon>
        <taxon>Fungi</taxon>
        <taxon>Dikarya</taxon>
        <taxon>Ascomycota</taxon>
        <taxon>Pezizomycotina</taxon>
        <taxon>Dothideomycetes</taxon>
        <taxon>Dothideomycetidae</taxon>
        <taxon>Mycosphaerellales</taxon>
        <taxon>Mycosphaerellaceae</taxon>
        <taxon>Zasmidium</taxon>
    </lineage>
</organism>
<evidence type="ECO:0000256" key="2">
    <source>
        <dbReference type="ARBA" id="ARBA00022771"/>
    </source>
</evidence>
<dbReference type="Gene3D" id="6.10.140.2220">
    <property type="match status" value="1"/>
</dbReference>
<dbReference type="PROSITE" id="PS50865">
    <property type="entry name" value="ZF_MYND_2"/>
    <property type="match status" value="1"/>
</dbReference>
<name>A0ABR0EQB0_ZASCE</name>
<reference evidence="6 7" key="1">
    <citation type="journal article" date="2023" name="G3 (Bethesda)">
        <title>A chromosome-level genome assembly of Zasmidium syzygii isolated from banana leaves.</title>
        <authorList>
            <person name="van Westerhoven A.C."/>
            <person name="Mehrabi R."/>
            <person name="Talebi R."/>
            <person name="Steentjes M.B.F."/>
            <person name="Corcolon B."/>
            <person name="Chong P.A."/>
            <person name="Kema G.H.J."/>
            <person name="Seidl M.F."/>
        </authorList>
    </citation>
    <scope>NUCLEOTIDE SEQUENCE [LARGE SCALE GENOMIC DNA]</scope>
    <source>
        <strain evidence="6 7">P124</strain>
    </source>
</reference>
<dbReference type="PROSITE" id="PS01360">
    <property type="entry name" value="ZF_MYND_1"/>
    <property type="match status" value="1"/>
</dbReference>
<comment type="caution">
    <text evidence="6">The sequence shown here is derived from an EMBL/GenBank/DDBJ whole genome shotgun (WGS) entry which is preliminary data.</text>
</comment>
<dbReference type="Pfam" id="PF01753">
    <property type="entry name" value="zf-MYND"/>
    <property type="match status" value="1"/>
</dbReference>
<keyword evidence="1" id="KW-0479">Metal-binding</keyword>
<evidence type="ECO:0000313" key="6">
    <source>
        <dbReference type="EMBL" id="KAK4503564.1"/>
    </source>
</evidence>
<keyword evidence="2 4" id="KW-0863">Zinc-finger</keyword>
<proteinExistence type="predicted"/>
<dbReference type="EMBL" id="JAXOVC010000003">
    <property type="protein sequence ID" value="KAK4503564.1"/>
    <property type="molecule type" value="Genomic_DNA"/>
</dbReference>
<sequence>MDIQDTTTPNGSDGDWGLIIRSIDLPFPGRQQNMSRPVSFNDSLVKGDAAFKESALTAQLGFPLKVAPYPSEKGNYYNAIARSIFCEPDPASPNFLWPVGDNMDLGDVVLVRKDGQPISGMQFQALGSFVEKHIIRDCYPYLLGKEQAEVKEERKVQIAAKLTPEAFHTFFEDFRLRQVLKGLVEFRAVKSPVLDTLSKVDPACGHCLVKGKPEKPLFTCAKCKVRSYCGREHQKADWKEHKLVCGME</sequence>
<feature type="domain" description="MYND-type" evidence="5">
    <location>
        <begin position="204"/>
        <end position="245"/>
    </location>
</feature>
<gene>
    <name evidence="6" type="ORF">PRZ48_004479</name>
</gene>
<evidence type="ECO:0000256" key="4">
    <source>
        <dbReference type="PROSITE-ProRule" id="PRU00134"/>
    </source>
</evidence>
<evidence type="ECO:0000256" key="1">
    <source>
        <dbReference type="ARBA" id="ARBA00022723"/>
    </source>
</evidence>
<dbReference type="Proteomes" id="UP001305779">
    <property type="component" value="Unassembled WGS sequence"/>
</dbReference>
<accession>A0ABR0EQB0</accession>
<protein>
    <recommendedName>
        <fullName evidence="5">MYND-type domain-containing protein</fullName>
    </recommendedName>
</protein>
<evidence type="ECO:0000256" key="3">
    <source>
        <dbReference type="ARBA" id="ARBA00022833"/>
    </source>
</evidence>
<evidence type="ECO:0000259" key="5">
    <source>
        <dbReference type="PROSITE" id="PS50865"/>
    </source>
</evidence>
<keyword evidence="7" id="KW-1185">Reference proteome</keyword>
<keyword evidence="3" id="KW-0862">Zinc</keyword>
<dbReference type="InterPro" id="IPR002893">
    <property type="entry name" value="Znf_MYND"/>
</dbReference>